<keyword evidence="4" id="KW-1185">Reference proteome</keyword>
<dbReference type="PATRIC" id="fig|320778.3.peg.382"/>
<evidence type="ECO:0000313" key="3">
    <source>
        <dbReference type="EMBL" id="KLV11662.1"/>
    </source>
</evidence>
<dbReference type="Proteomes" id="UP000035909">
    <property type="component" value="Unassembled WGS sequence"/>
</dbReference>
<protein>
    <recommendedName>
        <fullName evidence="2">DUF642 domain-containing protein</fullName>
    </recommendedName>
</protein>
<evidence type="ECO:0000259" key="2">
    <source>
        <dbReference type="Pfam" id="PF04862"/>
    </source>
</evidence>
<keyword evidence="1" id="KW-0732">Signal</keyword>
<dbReference type="STRING" id="320778.ABT57_01795"/>
<dbReference type="EMBL" id="LDOU01000002">
    <property type="protein sequence ID" value="KLV11662.1"/>
    <property type="molecule type" value="Genomic_DNA"/>
</dbReference>
<dbReference type="Gene3D" id="2.60.120.260">
    <property type="entry name" value="Galactose-binding domain-like"/>
    <property type="match status" value="1"/>
</dbReference>
<organism evidence="3 4">
    <name type="scientific">Photobacterium ganghwense</name>
    <dbReference type="NCBI Taxonomy" id="320778"/>
    <lineage>
        <taxon>Bacteria</taxon>
        <taxon>Pseudomonadati</taxon>
        <taxon>Pseudomonadota</taxon>
        <taxon>Gammaproteobacteria</taxon>
        <taxon>Vibrionales</taxon>
        <taxon>Vibrionaceae</taxon>
        <taxon>Photobacterium</taxon>
    </lineage>
</organism>
<comment type="caution">
    <text evidence="3">The sequence shown here is derived from an EMBL/GenBank/DDBJ whole genome shotgun (WGS) entry which is preliminary data.</text>
</comment>
<feature type="domain" description="DUF642" evidence="2">
    <location>
        <begin position="25"/>
        <end position="177"/>
    </location>
</feature>
<dbReference type="SUPFAM" id="SSF49785">
    <property type="entry name" value="Galactose-binding domain-like"/>
    <property type="match status" value="1"/>
</dbReference>
<feature type="chain" id="PRO_5005254154" description="DUF642 domain-containing protein" evidence="1">
    <location>
        <begin position="24"/>
        <end position="207"/>
    </location>
</feature>
<dbReference type="InterPro" id="IPR006946">
    <property type="entry name" value="DGR2-like_dom"/>
</dbReference>
<evidence type="ECO:0000256" key="1">
    <source>
        <dbReference type="SAM" id="SignalP"/>
    </source>
</evidence>
<evidence type="ECO:0000313" key="4">
    <source>
        <dbReference type="Proteomes" id="UP000035909"/>
    </source>
</evidence>
<accession>A0A0J1KBF2</accession>
<proteinExistence type="predicted"/>
<reference evidence="3 4" key="1">
    <citation type="submission" date="2015-05" db="EMBL/GenBank/DDBJ databases">
        <title>Photobacterium galathea sp. nov.</title>
        <authorList>
            <person name="Machado H."/>
            <person name="Gram L."/>
        </authorList>
    </citation>
    <scope>NUCLEOTIDE SEQUENCE [LARGE SCALE GENOMIC DNA]</scope>
    <source>
        <strain evidence="3 4">DSM 22954</strain>
    </source>
</reference>
<feature type="signal peptide" evidence="1">
    <location>
        <begin position="1"/>
        <end position="23"/>
    </location>
</feature>
<dbReference type="AlphaFoldDB" id="A0A0J1KBF2"/>
<sequence>MNRFWAAVSLLILTGLLTHPAQANLLINGGFEDLDVADGSWQIFSSGTPGLAWQGGNVEIWDSVFGFEASEGEQLAELNAHPGQSSYFTLFQSFNTRVNQLYQLSFDYAARHNGHEAFQVDVSGLTNRLSRHIDDHTPFSWSHFSGTFLADSALTTLRFTSANHGTVGNLLDNVSVRVIPEPDLLFPMLLFILAVMVYLRRRKLSGS</sequence>
<dbReference type="Pfam" id="PF04862">
    <property type="entry name" value="DUF642"/>
    <property type="match status" value="1"/>
</dbReference>
<name>A0A0J1KBF2_9GAMM</name>
<gene>
    <name evidence="3" type="ORF">ABT57_01795</name>
</gene>
<dbReference type="InterPro" id="IPR008979">
    <property type="entry name" value="Galactose-bd-like_sf"/>
</dbReference>